<evidence type="ECO:0000256" key="1">
    <source>
        <dbReference type="SAM" id="Phobius"/>
    </source>
</evidence>
<feature type="chain" id="PRO_5038383774" evidence="2">
    <location>
        <begin position="22"/>
        <end position="802"/>
    </location>
</feature>
<reference evidence="3" key="1">
    <citation type="journal article" date="2021" name="PeerJ">
        <title>Extensive microbial diversity within the chicken gut microbiome revealed by metagenomics and culture.</title>
        <authorList>
            <person name="Gilroy R."/>
            <person name="Ravi A."/>
            <person name="Getino M."/>
            <person name="Pursley I."/>
            <person name="Horton D.L."/>
            <person name="Alikhan N.F."/>
            <person name="Baker D."/>
            <person name="Gharbi K."/>
            <person name="Hall N."/>
            <person name="Watson M."/>
            <person name="Adriaenssens E.M."/>
            <person name="Foster-Nyarko E."/>
            <person name="Jarju S."/>
            <person name="Secka A."/>
            <person name="Antonio M."/>
            <person name="Oren A."/>
            <person name="Chaudhuri R.R."/>
            <person name="La Ragione R."/>
            <person name="Hildebrand F."/>
            <person name="Pallen M.J."/>
        </authorList>
    </citation>
    <scope>NUCLEOTIDE SEQUENCE</scope>
    <source>
        <strain evidence="3">CHK135-1449</strain>
    </source>
</reference>
<accession>A0A9D2UQP6</accession>
<proteinExistence type="predicted"/>
<evidence type="ECO:0000313" key="3">
    <source>
        <dbReference type="EMBL" id="HJF27066.1"/>
    </source>
</evidence>
<sequence>MKNYKKGLLAVMILSAMSLMAAEDKTIYVTTLLDEDGENSKACSLREAIKTAKLDKSYGGCNVGRTLRLDGSAADVIQLEAGEYKLDRELIVESAVKIYGKSPYSYNTKSPITFLYPTREALKTTISGQSKTRLFNTLESQVSLNIQNLILKDGYATKNSYDQGNGGTFYVAGPLGVINSEIVGSKAEAEGGAIYATALNNEKNIQIVDSLIRNNVANTYGSILAMDCSGNLGSTQTGVDIIRSSLIQNGSSHTASILDFCGAAKVNIQNSTIAQNTASAQGYILRMAHHLSRPLASSSVLNASNNTIVENVAKSVLYYDDLGVKTLKHNVLAFNKGLSCEYALNAGSPPPAPKISFTSDFNAIEQAGESRCVLPELEKEKVSTNIDVSNTALEKLLTPFIEPSINNRYLGMYYPVDNQTDTDLVDIGDKNCIENDQRGIERVVDATLLFNPAARNTCDIGSIEMRRFTAADIVGLKNVSLTELLNSYQKNIDDLQSILNHKDTLPEELPGLKEELREFEELLKYTKQHQKYRAIYIDPFKLAMPQENLEAKEIIIKALNAQNYDVEVKSLGVGGLTGEGDSLTVTGHPEDPNLKCEWKPDLQRIIMYRTDGKVTDANDMEFCKYTLKDKKTGASSSGILKVTFANIQPIIKSDVYAINPDKYLSVTVNPLENDSDDGDGPAINGKPAFYRNNDGLEIPIRIKMPAGVSVSAEREGPCPGDYQGERCYGGQLTFKVKNSLSQADYTIIYNIFDADGLMSADAEILLRNTLKNTNNTSSGGGSFGIFGLLGLVGLVGYRRWKK</sequence>
<evidence type="ECO:0000256" key="2">
    <source>
        <dbReference type="SAM" id="SignalP"/>
    </source>
</evidence>
<dbReference type="AlphaFoldDB" id="A0A9D2UQP6"/>
<evidence type="ECO:0000313" key="4">
    <source>
        <dbReference type="Proteomes" id="UP000787156"/>
    </source>
</evidence>
<name>A0A9D2UQP6_ACILW</name>
<feature type="signal peptide" evidence="2">
    <location>
        <begin position="1"/>
        <end position="21"/>
    </location>
</feature>
<dbReference type="InterPro" id="IPR011050">
    <property type="entry name" value="Pectin_lyase_fold/virulence"/>
</dbReference>
<feature type="transmembrane region" description="Helical" evidence="1">
    <location>
        <begin position="779"/>
        <end position="797"/>
    </location>
</feature>
<keyword evidence="1" id="KW-1133">Transmembrane helix</keyword>
<keyword evidence="1" id="KW-0472">Membrane</keyword>
<dbReference type="InterPro" id="IPR026457">
    <property type="entry name" value="CSLREA_Nterm"/>
</dbReference>
<dbReference type="NCBIfam" id="TIGR04214">
    <property type="entry name" value="CSLREA_Nterm"/>
    <property type="match status" value="1"/>
</dbReference>
<protein>
    <submittedName>
        <fullName evidence="3">CSLREA domain-containing protein</fullName>
    </submittedName>
</protein>
<keyword evidence="1" id="KW-0812">Transmembrane</keyword>
<dbReference type="Proteomes" id="UP000787156">
    <property type="component" value="Unassembled WGS sequence"/>
</dbReference>
<comment type="caution">
    <text evidence="3">The sequence shown here is derived from an EMBL/GenBank/DDBJ whole genome shotgun (WGS) entry which is preliminary data.</text>
</comment>
<keyword evidence="2" id="KW-0732">Signal</keyword>
<dbReference type="SUPFAM" id="SSF51126">
    <property type="entry name" value="Pectin lyase-like"/>
    <property type="match status" value="1"/>
</dbReference>
<dbReference type="EMBL" id="DYWX01000021">
    <property type="protein sequence ID" value="HJF27066.1"/>
    <property type="molecule type" value="Genomic_DNA"/>
</dbReference>
<reference evidence="3" key="2">
    <citation type="submission" date="2021-09" db="EMBL/GenBank/DDBJ databases">
        <authorList>
            <person name="Gilroy R."/>
        </authorList>
    </citation>
    <scope>NUCLEOTIDE SEQUENCE</scope>
    <source>
        <strain evidence="3">CHK135-1449</strain>
    </source>
</reference>
<gene>
    <name evidence="3" type="ORF">K8V79_02210</name>
</gene>
<organism evidence="3 4">
    <name type="scientific">Acinetobacter lwoffii</name>
    <dbReference type="NCBI Taxonomy" id="28090"/>
    <lineage>
        <taxon>Bacteria</taxon>
        <taxon>Pseudomonadati</taxon>
        <taxon>Pseudomonadota</taxon>
        <taxon>Gammaproteobacteria</taxon>
        <taxon>Moraxellales</taxon>
        <taxon>Moraxellaceae</taxon>
        <taxon>Acinetobacter</taxon>
    </lineage>
</organism>